<sequence>MRRTNSVAPDMAFFDAEHFDDEPICCTASADNDNDILCVGSDDDAYPTAADRLLRYEEQANRFLSGAPRRILSASLQGPFDKESGWTNPWRSQRAPAAPPNPKKKAPKRKCAATTTTRKSRKKKKVVEEPPQEVQAVAPTTVTDDPIVQDLAHTESGAAARYEYLDGDKADRVKEWADSLVVDIEPVASFAGFEEALGAPPRRGPRRKRKNSSRRTSSIIQTNDRDAPSERSSFADVSHIAIGLGTPTPANGFFTSSLSAPPSSGFNVPRISTPQTRALPARQATRMTLELRTPTNADLTLGSHDISLGATNHGGETVAPAEAAHAASRLSPVPAEHDPVFLTCSDRSFRFRAKPQQSKKKGHPILPAEPLQVKPRPKRLLAIADLLNSPAPQRNSNNVASGGQAACAQAENVNKPNSDSMEAKEPTIDPEVVNEPAPGPANVNLPPLHILPITATNLPQIHEFLPPVTLPSIGASISEQPELQPSQEQMVTPRPSSSQQAASKEHVAVGIVEYAPGAEETDRANEPALDVHLSEETEMSPKPMLNPSTQSAASSPSAGSDRLGLGLDLGTFSFEKQQSQTIMTDLASAPRKLLWPKLQRRHASPASLKPPSASFQLPELGFGVGVNVSRAVPSSDDALLPSSSHNTTFAAISPAGSPTAQQRSPQEDIRKYEPEENAASGLASTTTPSSAPNKPLPVLVHSSAREYLPKAPEFTDTDVIFEPVAETEGLELPQAEAGQSSSRSPATTASSPQQSPWSKGNMAPSTPTAAVSAIVQGTGVLVAEQVEGPQVSLPQMVQQSPWARGDSQVTALVKPRPLSPIPSPLSSPRLPEPGNLNPVLPQLRIPEKPTPSDPPNPPTTPDRQTSSLPTPEFTLSIKSFREFMTPSPPKRRPLAPKSSNGRFPSTQVLEDVVVSNPWARLSCTQPPRPTSSSLKTIRKTRTKTKKRVSWGPLPSEPEQQRPSPSAKPTPARRTPTTPALRSRPASPPPSSLVSAEDLPVSEQKFASHFAAVKAARRRLSGIRNGMRRGSSTPTMRNKKNAVRLLPSESQQTCPSPAMGAMAEAFLRADEVLALEGQGAGEGPGVGVEEAVGVAEEEDEEQEQEGEEEDTQKSVDDVSHVLENLDDFLGSWDVETELEKLEKERKESRREKENRKEGDGEEEDGWRTGEGSMSVGLGLGTLGMADELLGRGVWD</sequence>
<name>A0AA40JZ86_9PEZI</name>
<evidence type="ECO:0000313" key="2">
    <source>
        <dbReference type="EMBL" id="KAK0740610.1"/>
    </source>
</evidence>
<feature type="compositionally biased region" description="Acidic residues" evidence="1">
    <location>
        <begin position="1094"/>
        <end position="1109"/>
    </location>
</feature>
<comment type="caution">
    <text evidence="2">The sequence shown here is derived from an EMBL/GenBank/DDBJ whole genome shotgun (WGS) entry which is preliminary data.</text>
</comment>
<feature type="region of interest" description="Disordered" evidence="1">
    <location>
        <begin position="76"/>
        <end position="146"/>
    </location>
</feature>
<protein>
    <submittedName>
        <fullName evidence="2">Uncharacterized protein</fullName>
    </submittedName>
</protein>
<proteinExistence type="predicted"/>
<feature type="compositionally biased region" description="Basic and acidic residues" evidence="1">
    <location>
        <begin position="1110"/>
        <end position="1119"/>
    </location>
</feature>
<feature type="compositionally biased region" description="Basic and acidic residues" evidence="1">
    <location>
        <begin position="1140"/>
        <end position="1157"/>
    </location>
</feature>
<reference evidence="2" key="1">
    <citation type="submission" date="2023-06" db="EMBL/GenBank/DDBJ databases">
        <title>Genome-scale phylogeny and comparative genomics of the fungal order Sordariales.</title>
        <authorList>
            <consortium name="Lawrence Berkeley National Laboratory"/>
            <person name="Hensen N."/>
            <person name="Bonometti L."/>
            <person name="Westerberg I."/>
            <person name="Brannstrom I.O."/>
            <person name="Guillou S."/>
            <person name="Cros-Aarteil S."/>
            <person name="Calhoun S."/>
            <person name="Haridas S."/>
            <person name="Kuo A."/>
            <person name="Mondo S."/>
            <person name="Pangilinan J."/>
            <person name="Riley R."/>
            <person name="LaButti K."/>
            <person name="Andreopoulos B."/>
            <person name="Lipzen A."/>
            <person name="Chen C."/>
            <person name="Yanf M."/>
            <person name="Daum C."/>
            <person name="Ng V."/>
            <person name="Clum A."/>
            <person name="Steindorff A."/>
            <person name="Ohm R."/>
            <person name="Martin F."/>
            <person name="Silar P."/>
            <person name="Natvig D."/>
            <person name="Lalanne C."/>
            <person name="Gautier V."/>
            <person name="Ament-velasquez S.L."/>
            <person name="Kruys A."/>
            <person name="Hutchinson M.I."/>
            <person name="Powell A.J."/>
            <person name="Barry K."/>
            <person name="Miller A.N."/>
            <person name="Grigoriev I.V."/>
            <person name="Debuchy R."/>
            <person name="Gladieux P."/>
            <person name="Thoren M.H."/>
            <person name="Johannesson H."/>
        </authorList>
    </citation>
    <scope>NUCLEOTIDE SEQUENCE</scope>
    <source>
        <strain evidence="2">SMH3187-1</strain>
    </source>
</reference>
<gene>
    <name evidence="2" type="ORF">B0T18DRAFT_491212</name>
</gene>
<feature type="region of interest" description="Disordered" evidence="1">
    <location>
        <begin position="533"/>
        <end position="562"/>
    </location>
</feature>
<keyword evidence="3" id="KW-1185">Reference proteome</keyword>
<feature type="region of interest" description="Disordered" evidence="1">
    <location>
        <begin position="1024"/>
        <end position="1056"/>
    </location>
</feature>
<feature type="compositionally biased region" description="Basic and acidic residues" evidence="1">
    <location>
        <begin position="665"/>
        <end position="674"/>
    </location>
</feature>
<feature type="compositionally biased region" description="Basic residues" evidence="1">
    <location>
        <begin position="936"/>
        <end position="948"/>
    </location>
</feature>
<feature type="compositionally biased region" description="Low complexity" evidence="1">
    <location>
        <begin position="739"/>
        <end position="753"/>
    </location>
</feature>
<feature type="region of interest" description="Disordered" evidence="1">
    <location>
        <begin position="481"/>
        <end position="505"/>
    </location>
</feature>
<dbReference type="Proteomes" id="UP001172155">
    <property type="component" value="Unassembled WGS sequence"/>
</dbReference>
<feature type="compositionally biased region" description="Polar residues" evidence="1">
    <location>
        <begin position="645"/>
        <end position="664"/>
    </location>
</feature>
<feature type="region of interest" description="Disordered" evidence="1">
    <location>
        <begin position="814"/>
        <end position="906"/>
    </location>
</feature>
<evidence type="ECO:0000256" key="1">
    <source>
        <dbReference type="SAM" id="MobiDB-lite"/>
    </source>
</evidence>
<feature type="region of interest" description="Disordered" evidence="1">
    <location>
        <begin position="1140"/>
        <end position="1177"/>
    </location>
</feature>
<feature type="compositionally biased region" description="Pro residues" evidence="1">
    <location>
        <begin position="848"/>
        <end position="860"/>
    </location>
</feature>
<evidence type="ECO:0000313" key="3">
    <source>
        <dbReference type="Proteomes" id="UP001172155"/>
    </source>
</evidence>
<dbReference type="EMBL" id="JAUKUD010000006">
    <property type="protein sequence ID" value="KAK0740610.1"/>
    <property type="molecule type" value="Genomic_DNA"/>
</dbReference>
<feature type="compositionally biased region" description="Low complexity" evidence="1">
    <location>
        <begin position="952"/>
        <end position="984"/>
    </location>
</feature>
<feature type="compositionally biased region" description="Polar residues" evidence="1">
    <location>
        <begin position="754"/>
        <end position="769"/>
    </location>
</feature>
<accession>A0AA40JZ86</accession>
<feature type="region of interest" description="Disordered" evidence="1">
    <location>
        <begin position="1089"/>
        <end position="1121"/>
    </location>
</feature>
<feature type="compositionally biased region" description="Polar residues" evidence="1">
    <location>
        <begin position="682"/>
        <end position="692"/>
    </location>
</feature>
<feature type="compositionally biased region" description="Basic residues" evidence="1">
    <location>
        <begin position="102"/>
        <end position="111"/>
    </location>
</feature>
<feature type="region of interest" description="Disordered" evidence="1">
    <location>
        <begin position="920"/>
        <end position="997"/>
    </location>
</feature>
<organism evidence="2 3">
    <name type="scientific">Schizothecium vesticola</name>
    <dbReference type="NCBI Taxonomy" id="314040"/>
    <lineage>
        <taxon>Eukaryota</taxon>
        <taxon>Fungi</taxon>
        <taxon>Dikarya</taxon>
        <taxon>Ascomycota</taxon>
        <taxon>Pezizomycotina</taxon>
        <taxon>Sordariomycetes</taxon>
        <taxon>Sordariomycetidae</taxon>
        <taxon>Sordariales</taxon>
        <taxon>Schizotheciaceae</taxon>
        <taxon>Schizothecium</taxon>
    </lineage>
</organism>
<feature type="region of interest" description="Disordered" evidence="1">
    <location>
        <begin position="733"/>
        <end position="770"/>
    </location>
</feature>
<feature type="compositionally biased region" description="Basic residues" evidence="1">
    <location>
        <begin position="203"/>
        <end position="213"/>
    </location>
</feature>
<feature type="region of interest" description="Disordered" evidence="1">
    <location>
        <begin position="637"/>
        <end position="697"/>
    </location>
</feature>
<feature type="region of interest" description="Disordered" evidence="1">
    <location>
        <begin position="196"/>
        <end position="232"/>
    </location>
</feature>
<dbReference type="AlphaFoldDB" id="A0AA40JZ86"/>
<feature type="compositionally biased region" description="Polar residues" evidence="1">
    <location>
        <begin position="897"/>
        <end position="906"/>
    </location>
</feature>
<feature type="compositionally biased region" description="Low complexity" evidence="1">
    <location>
        <begin position="548"/>
        <end position="562"/>
    </location>
</feature>